<gene>
    <name evidence="14" type="ORF">PPROV_001002600</name>
</gene>
<keyword evidence="8" id="KW-0969">Cilium</keyword>
<dbReference type="AlphaFoldDB" id="A0A830HWI5"/>
<dbReference type="GO" id="GO:0051457">
    <property type="term" value="P:maintenance of protein location in nucleus"/>
    <property type="evidence" value="ECO:0007669"/>
    <property type="project" value="TreeGrafter"/>
</dbReference>
<keyword evidence="15" id="KW-1185">Reference proteome</keyword>
<keyword evidence="11" id="KW-0539">Nucleus</keyword>
<dbReference type="InterPro" id="IPR023379">
    <property type="entry name" value="BART_dom"/>
</dbReference>
<evidence type="ECO:0000256" key="2">
    <source>
        <dbReference type="ARBA" id="ARBA00004123"/>
    </source>
</evidence>
<sequence length="275" mass="30490">MPAPLGLAVNSPAIHSLMADDFEVLEHASMSSGEHVGTMVDAQTLEGMIAVEHGASNDDSDGEGLHHGSESVEELIAMDTGNEQTDEENHFDRVVGALEDILMEEEFASVQTQFCRQHCHVFRGDRSENRLEYMDLFQAYQDLVESFLERRLTSLLEGFDMAEFLATLTSRCSNTLRGDQGEGDDKLQGEVFDVLFSLTDYVCFKELMWTYADEAAEVMENGVEMSRQQTWGLRCGGVAIHTDEQEDGDARPDLDDLFLQTSPIRVVNGSTFGGA</sequence>
<comment type="caution">
    <text evidence="14">The sequence shown here is derived from an EMBL/GenBank/DDBJ whole genome shotgun (WGS) entry which is preliminary data.</text>
</comment>
<organism evidence="14 15">
    <name type="scientific">Pycnococcus provasolii</name>
    <dbReference type="NCBI Taxonomy" id="41880"/>
    <lineage>
        <taxon>Eukaryota</taxon>
        <taxon>Viridiplantae</taxon>
        <taxon>Chlorophyta</taxon>
        <taxon>Pseudoscourfieldiophyceae</taxon>
        <taxon>Pseudoscourfieldiales</taxon>
        <taxon>Pycnococcaceae</taxon>
        <taxon>Pycnococcus</taxon>
    </lineage>
</organism>
<dbReference type="GO" id="GO:0005758">
    <property type="term" value="C:mitochondrial intermembrane space"/>
    <property type="evidence" value="ECO:0007669"/>
    <property type="project" value="UniProtKB-SubCell"/>
</dbReference>
<evidence type="ECO:0000256" key="3">
    <source>
        <dbReference type="ARBA" id="ARBA00004300"/>
    </source>
</evidence>
<dbReference type="EMBL" id="BNJQ01000033">
    <property type="protein sequence ID" value="GHP11298.1"/>
    <property type="molecule type" value="Genomic_DNA"/>
</dbReference>
<keyword evidence="9" id="KW-0496">Mitochondrion</keyword>
<reference evidence="14" key="1">
    <citation type="submission" date="2020-10" db="EMBL/GenBank/DDBJ databases">
        <title>Unveiling of a novel bifunctional photoreceptor, Dualchrome1, isolated from a cosmopolitan green alga.</title>
        <authorList>
            <person name="Suzuki S."/>
            <person name="Kawachi M."/>
        </authorList>
    </citation>
    <scope>NUCLEOTIDE SEQUENCE</scope>
    <source>
        <strain evidence="14">NIES 2893</strain>
    </source>
</reference>
<protein>
    <recommendedName>
        <fullName evidence="6">ADP-ribosylation factor-like protein 2-binding protein</fullName>
    </recommendedName>
</protein>
<name>A0A830HWI5_9CHLO</name>
<keyword evidence="12" id="KW-0966">Cell projection</keyword>
<evidence type="ECO:0000313" key="15">
    <source>
        <dbReference type="Proteomes" id="UP000660262"/>
    </source>
</evidence>
<proteinExistence type="inferred from homology"/>
<evidence type="ECO:0000256" key="4">
    <source>
        <dbReference type="ARBA" id="ARBA00004569"/>
    </source>
</evidence>
<evidence type="ECO:0000259" key="13">
    <source>
        <dbReference type="Pfam" id="PF11527"/>
    </source>
</evidence>
<comment type="similarity">
    <text evidence="5">Belongs to the ARL2BP family.</text>
</comment>
<accession>A0A830HWI5</accession>
<keyword evidence="10" id="KW-0206">Cytoskeleton</keyword>
<dbReference type="Proteomes" id="UP000660262">
    <property type="component" value="Unassembled WGS sequence"/>
</dbReference>
<evidence type="ECO:0000256" key="6">
    <source>
        <dbReference type="ARBA" id="ARBA00014849"/>
    </source>
</evidence>
<evidence type="ECO:0000256" key="11">
    <source>
        <dbReference type="ARBA" id="ARBA00023242"/>
    </source>
</evidence>
<dbReference type="InterPro" id="IPR038849">
    <property type="entry name" value="ARL2BP"/>
</dbReference>
<evidence type="ECO:0000313" key="14">
    <source>
        <dbReference type="EMBL" id="GHP11298.1"/>
    </source>
</evidence>
<evidence type="ECO:0000256" key="9">
    <source>
        <dbReference type="ARBA" id="ARBA00023128"/>
    </source>
</evidence>
<dbReference type="Gene3D" id="1.20.1520.10">
    <property type="entry name" value="ADP-ribosylation factor-like 2-binding protein, domain"/>
    <property type="match status" value="1"/>
</dbReference>
<comment type="subcellular location">
    <subcellularLocation>
        <location evidence="1">Cytoplasm</location>
        <location evidence="1">Cytoskeleton</location>
        <location evidence="1">Cilium basal body</location>
    </subcellularLocation>
    <subcellularLocation>
        <location evidence="3">Cytoplasm</location>
        <location evidence="3">Cytoskeleton</location>
        <location evidence="3">Microtubule organizing center</location>
        <location evidence="3">Centrosome</location>
    </subcellularLocation>
    <subcellularLocation>
        <location evidence="4">Mitochondrion intermembrane space</location>
    </subcellularLocation>
    <subcellularLocation>
        <location evidence="2">Nucleus</location>
    </subcellularLocation>
</comment>
<dbReference type="PANTHER" id="PTHR15487:SF4">
    <property type="entry name" value="ADP-RIBOSYLATION FACTOR-LIKE PROTEIN 2-BINDING PROTEIN"/>
    <property type="match status" value="1"/>
</dbReference>
<feature type="domain" description="BART" evidence="13">
    <location>
        <begin position="91"/>
        <end position="214"/>
    </location>
</feature>
<evidence type="ECO:0000256" key="1">
    <source>
        <dbReference type="ARBA" id="ARBA00004120"/>
    </source>
</evidence>
<dbReference type="InterPro" id="IPR042541">
    <property type="entry name" value="BART_sf"/>
</dbReference>
<evidence type="ECO:0000256" key="7">
    <source>
        <dbReference type="ARBA" id="ARBA00022490"/>
    </source>
</evidence>
<keyword evidence="7" id="KW-0963">Cytoplasm</keyword>
<dbReference type="GO" id="GO:0005634">
    <property type="term" value="C:nucleus"/>
    <property type="evidence" value="ECO:0007669"/>
    <property type="project" value="UniProtKB-SubCell"/>
</dbReference>
<dbReference type="OrthoDB" id="302784at2759"/>
<dbReference type="PANTHER" id="PTHR15487">
    <property type="entry name" value="ADP-RIBOSYLATION FACTOR-LIKE PROTEIN 2-BINDING PROTEIN"/>
    <property type="match status" value="1"/>
</dbReference>
<dbReference type="Pfam" id="PF11527">
    <property type="entry name" value="ARL2_Bind_BART"/>
    <property type="match status" value="1"/>
</dbReference>
<evidence type="ECO:0000256" key="5">
    <source>
        <dbReference type="ARBA" id="ARBA00009880"/>
    </source>
</evidence>
<evidence type="ECO:0000256" key="10">
    <source>
        <dbReference type="ARBA" id="ARBA00023212"/>
    </source>
</evidence>
<evidence type="ECO:0000256" key="8">
    <source>
        <dbReference type="ARBA" id="ARBA00023069"/>
    </source>
</evidence>
<evidence type="ECO:0000256" key="12">
    <source>
        <dbReference type="ARBA" id="ARBA00023273"/>
    </source>
</evidence>